<keyword evidence="1" id="KW-0472">Membrane</keyword>
<feature type="transmembrane region" description="Helical" evidence="1">
    <location>
        <begin position="6"/>
        <end position="26"/>
    </location>
</feature>
<comment type="caution">
    <text evidence="2">The sequence shown here is derived from an EMBL/GenBank/DDBJ whole genome shotgun (WGS) entry which is preliminary data.</text>
</comment>
<feature type="non-terminal residue" evidence="2">
    <location>
        <position position="118"/>
    </location>
</feature>
<evidence type="ECO:0000313" key="3">
    <source>
        <dbReference type="Proteomes" id="UP000193922"/>
    </source>
</evidence>
<dbReference type="GeneID" id="63804578"/>
<protein>
    <submittedName>
        <fullName evidence="2">Uncharacterized protein</fullName>
    </submittedName>
</protein>
<keyword evidence="3" id="KW-1185">Reference proteome</keyword>
<keyword evidence="1" id="KW-0812">Transmembrane</keyword>
<gene>
    <name evidence="2" type="ORF">DL89DRAFT_268452</name>
</gene>
<sequence>MLVGNQYGAALKFVVAYVLSVTVFLLHGLHFTQCLRVPSLSPHFHTWLLARPSPARLAAACVYQTLVRGTGCRLSLGDGQRLCDHSIVRAHWRVVHPSPLFFSFFVTDANRKRRAPRL</sequence>
<organism evidence="2 3">
    <name type="scientific">Linderina pennispora</name>
    <dbReference type="NCBI Taxonomy" id="61395"/>
    <lineage>
        <taxon>Eukaryota</taxon>
        <taxon>Fungi</taxon>
        <taxon>Fungi incertae sedis</taxon>
        <taxon>Zoopagomycota</taxon>
        <taxon>Kickxellomycotina</taxon>
        <taxon>Kickxellomycetes</taxon>
        <taxon>Kickxellales</taxon>
        <taxon>Kickxellaceae</taxon>
        <taxon>Linderina</taxon>
    </lineage>
</organism>
<evidence type="ECO:0000256" key="1">
    <source>
        <dbReference type="SAM" id="Phobius"/>
    </source>
</evidence>
<proteinExistence type="predicted"/>
<evidence type="ECO:0000313" key="2">
    <source>
        <dbReference type="EMBL" id="ORX68665.1"/>
    </source>
</evidence>
<name>A0A1Y1W5P8_9FUNG</name>
<accession>A0A1Y1W5P8</accession>
<dbReference type="EMBL" id="MCFD01000009">
    <property type="protein sequence ID" value="ORX68665.1"/>
    <property type="molecule type" value="Genomic_DNA"/>
</dbReference>
<dbReference type="AlphaFoldDB" id="A0A1Y1W5P8"/>
<dbReference type="Proteomes" id="UP000193922">
    <property type="component" value="Unassembled WGS sequence"/>
</dbReference>
<dbReference type="RefSeq" id="XP_040742447.1">
    <property type="nucleotide sequence ID" value="XM_040887930.1"/>
</dbReference>
<keyword evidence="1" id="KW-1133">Transmembrane helix</keyword>
<reference evidence="2 3" key="1">
    <citation type="submission" date="2016-07" db="EMBL/GenBank/DDBJ databases">
        <title>Pervasive Adenine N6-methylation of Active Genes in Fungi.</title>
        <authorList>
            <consortium name="DOE Joint Genome Institute"/>
            <person name="Mondo S.J."/>
            <person name="Dannebaum R.O."/>
            <person name="Kuo R.C."/>
            <person name="Labutti K."/>
            <person name="Haridas S."/>
            <person name="Kuo A."/>
            <person name="Salamov A."/>
            <person name="Ahrendt S.R."/>
            <person name="Lipzen A."/>
            <person name="Sullivan W."/>
            <person name="Andreopoulos W.B."/>
            <person name="Clum A."/>
            <person name="Lindquist E."/>
            <person name="Daum C."/>
            <person name="Ramamoorthy G.K."/>
            <person name="Gryganskyi A."/>
            <person name="Culley D."/>
            <person name="Magnuson J.K."/>
            <person name="James T.Y."/>
            <person name="O'Malley M.A."/>
            <person name="Stajich J.E."/>
            <person name="Spatafora J.W."/>
            <person name="Visel A."/>
            <person name="Grigoriev I.V."/>
        </authorList>
    </citation>
    <scope>NUCLEOTIDE SEQUENCE [LARGE SCALE GENOMIC DNA]</scope>
    <source>
        <strain evidence="2 3">ATCC 12442</strain>
    </source>
</reference>